<feature type="transmembrane region" description="Helical" evidence="2">
    <location>
        <begin position="137"/>
        <end position="164"/>
    </location>
</feature>
<keyword evidence="2" id="KW-0812">Transmembrane</keyword>
<gene>
    <name evidence="3" type="ORF">PJU73_01770</name>
</gene>
<feature type="region of interest" description="Disordered" evidence="1">
    <location>
        <begin position="1"/>
        <end position="51"/>
    </location>
</feature>
<evidence type="ECO:0000256" key="2">
    <source>
        <dbReference type="SAM" id="Phobius"/>
    </source>
</evidence>
<evidence type="ECO:0000256" key="1">
    <source>
        <dbReference type="SAM" id="MobiDB-lite"/>
    </source>
</evidence>
<dbReference type="Proteomes" id="UP001221268">
    <property type="component" value="Chromosome"/>
</dbReference>
<organism evidence="3 4">
    <name type="scientific">Neisseria lisongii</name>
    <dbReference type="NCBI Taxonomy" id="2912188"/>
    <lineage>
        <taxon>Bacteria</taxon>
        <taxon>Pseudomonadati</taxon>
        <taxon>Pseudomonadota</taxon>
        <taxon>Betaproteobacteria</taxon>
        <taxon>Neisseriales</taxon>
        <taxon>Neisseriaceae</taxon>
        <taxon>Neisseria</taxon>
    </lineage>
</organism>
<dbReference type="RefSeq" id="WP_237091139.1">
    <property type="nucleotide sequence ID" value="NZ_CP116766.1"/>
</dbReference>
<dbReference type="EMBL" id="CP116766">
    <property type="protein sequence ID" value="WCL71876.1"/>
    <property type="molecule type" value="Genomic_DNA"/>
</dbReference>
<keyword evidence="2" id="KW-1133">Transmembrane helix</keyword>
<proteinExistence type="predicted"/>
<reference evidence="3 4" key="1">
    <citation type="submission" date="2023-01" db="EMBL/GenBank/DDBJ databases">
        <authorList>
            <person name="Yang C."/>
        </authorList>
    </citation>
    <scope>NUCLEOTIDE SEQUENCE [LARGE SCALE GENOMIC DNA]</scope>
    <source>
        <strain evidence="3 4">ZJ106</strain>
    </source>
</reference>
<feature type="compositionally biased region" description="Polar residues" evidence="1">
    <location>
        <begin position="11"/>
        <end position="45"/>
    </location>
</feature>
<evidence type="ECO:0000313" key="3">
    <source>
        <dbReference type="EMBL" id="WCL71876.1"/>
    </source>
</evidence>
<feature type="transmembrane region" description="Helical" evidence="2">
    <location>
        <begin position="59"/>
        <end position="83"/>
    </location>
</feature>
<keyword evidence="4" id="KW-1185">Reference proteome</keyword>
<protein>
    <submittedName>
        <fullName evidence="3">Uncharacterized protein</fullName>
    </submittedName>
</protein>
<name>A0ABY7RKW7_9NEIS</name>
<feature type="compositionally biased region" description="Basic and acidic residues" evidence="1">
    <location>
        <begin position="1"/>
        <end position="10"/>
    </location>
</feature>
<evidence type="ECO:0000313" key="4">
    <source>
        <dbReference type="Proteomes" id="UP001221268"/>
    </source>
</evidence>
<feature type="transmembrane region" description="Helical" evidence="2">
    <location>
        <begin position="95"/>
        <end position="117"/>
    </location>
</feature>
<sequence>MTSKHPESKVENTTNGNAVEQFNQQKGQAEQTGATQPTENNTGQSDTEKKAKEESLKPVDYAILGKLAFLCAAALIFAVVYLLLSPDDKAKLPLFFLGAFGIAAVFDGIFRILYCYLLQKNKQLETFIDKNQSVRSLLCSCPVWKTALKTAGFFSLGLILLVLFAWKFGNLPPSVAGLKSHENLIIGAIGGLSGSYMVDLIAHFWFRNKTKTENKV</sequence>
<feature type="transmembrane region" description="Helical" evidence="2">
    <location>
        <begin position="184"/>
        <end position="206"/>
    </location>
</feature>
<keyword evidence="2" id="KW-0472">Membrane</keyword>
<accession>A0ABY7RKW7</accession>